<evidence type="ECO:0000256" key="8">
    <source>
        <dbReference type="ARBA" id="ARBA00022833"/>
    </source>
</evidence>
<keyword evidence="12" id="KW-1185">Reference proteome</keyword>
<dbReference type="PANTHER" id="PTHR11685">
    <property type="entry name" value="RBR FAMILY RING FINGER AND IBR DOMAIN-CONTAINING"/>
    <property type="match status" value="1"/>
</dbReference>
<evidence type="ECO:0000259" key="10">
    <source>
        <dbReference type="PROSITE" id="PS51873"/>
    </source>
</evidence>
<dbReference type="InterPro" id="IPR031127">
    <property type="entry name" value="E3_UB_ligase_RBR"/>
</dbReference>
<evidence type="ECO:0000256" key="6">
    <source>
        <dbReference type="ARBA" id="ARBA00022771"/>
    </source>
</evidence>
<accession>A0A0C9XYK6</accession>
<dbReference type="InterPro" id="IPR044066">
    <property type="entry name" value="TRIAD_supradom"/>
</dbReference>
<sequence length="535" mass="59232">MIRFMCIRVPFDVILLLPPVGPIYNCTASVFIPLLHSLMSVTGSSQPRHGGPTGTHLEDEATMPGAYPEERATASCQFDPPRPPHDSAWTAVNSTRPGVDPVHGTQTWREWLGSMFNGLFAAFQTTTSTTAPAAPAPNMRQQSPPSAVLASDTRREAASSMAPLPNSQRETIAPLTPVPDAPQEPLPAAVPARPTRHVCVICMDSIRGSEVQAPCGHYYDIPCIVDLFQTATRDESLFPPRCCRQNIPFDQVQTHLSRALVTEFQEKSREFGTGSRVYCARQTCSRFLGPLIQNTSGITVYDCPAPDCETRTCANCRGRHDGPTHPCQQDQGAQQVLELGRTEGWARCPGCSQLIELEMGCFHMTCRCRTEFCYLCKARWKTCGCPQWDGRQLFAVAQQRVDAQLGGGQHFHPFFHGWGPPPDLPWFQLYPPPGVPLLRAQPAPANQPRVPPDGQVRNSKRRRGNRQTANAATVDIGILRQRMIHEMAARLQVDHDCQHLNWEYRDGGGRCESCHHALPVYLYVSGLLFFVLGSC</sequence>
<gene>
    <name evidence="11" type="ORF">PISMIDRAFT_222197</name>
</gene>
<feature type="region of interest" description="Disordered" evidence="9">
    <location>
        <begin position="129"/>
        <end position="189"/>
    </location>
</feature>
<dbReference type="OrthoDB" id="9977870at2759"/>
<keyword evidence="4" id="KW-0479">Metal-binding</keyword>
<feature type="region of interest" description="Disordered" evidence="9">
    <location>
        <begin position="440"/>
        <end position="469"/>
    </location>
</feature>
<dbReference type="AlphaFoldDB" id="A0A0C9XYK6"/>
<evidence type="ECO:0000313" key="12">
    <source>
        <dbReference type="Proteomes" id="UP000054018"/>
    </source>
</evidence>
<evidence type="ECO:0000256" key="3">
    <source>
        <dbReference type="ARBA" id="ARBA00022679"/>
    </source>
</evidence>
<organism evidence="11 12">
    <name type="scientific">Pisolithus microcarpus 441</name>
    <dbReference type="NCBI Taxonomy" id="765257"/>
    <lineage>
        <taxon>Eukaryota</taxon>
        <taxon>Fungi</taxon>
        <taxon>Dikarya</taxon>
        <taxon>Basidiomycota</taxon>
        <taxon>Agaricomycotina</taxon>
        <taxon>Agaricomycetes</taxon>
        <taxon>Agaricomycetidae</taxon>
        <taxon>Boletales</taxon>
        <taxon>Sclerodermatineae</taxon>
        <taxon>Pisolithaceae</taxon>
        <taxon>Pisolithus</taxon>
    </lineage>
</organism>
<dbReference type="EC" id="2.3.2.31" evidence="2"/>
<dbReference type="GO" id="GO:0061630">
    <property type="term" value="F:ubiquitin protein ligase activity"/>
    <property type="evidence" value="ECO:0007669"/>
    <property type="project" value="UniProtKB-EC"/>
</dbReference>
<dbReference type="Gene3D" id="3.30.40.10">
    <property type="entry name" value="Zinc/RING finger domain, C3HC4 (zinc finger)"/>
    <property type="match status" value="1"/>
</dbReference>
<dbReference type="GO" id="GO:0016567">
    <property type="term" value="P:protein ubiquitination"/>
    <property type="evidence" value="ECO:0007669"/>
    <property type="project" value="InterPro"/>
</dbReference>
<dbReference type="Pfam" id="PF01485">
    <property type="entry name" value="IBR"/>
    <property type="match status" value="1"/>
</dbReference>
<keyword evidence="6" id="KW-0863">Zinc-finger</keyword>
<feature type="domain" description="RING-type" evidence="10">
    <location>
        <begin position="195"/>
        <end position="389"/>
    </location>
</feature>
<evidence type="ECO:0000256" key="2">
    <source>
        <dbReference type="ARBA" id="ARBA00012251"/>
    </source>
</evidence>
<dbReference type="HOGENOM" id="CLU_022048_7_5_1"/>
<evidence type="ECO:0000313" key="11">
    <source>
        <dbReference type="EMBL" id="KIK17550.1"/>
    </source>
</evidence>
<evidence type="ECO:0000256" key="5">
    <source>
        <dbReference type="ARBA" id="ARBA00022737"/>
    </source>
</evidence>
<keyword evidence="8" id="KW-0862">Zinc</keyword>
<dbReference type="STRING" id="765257.A0A0C9XYK6"/>
<feature type="compositionally biased region" description="Pro residues" evidence="9">
    <location>
        <begin position="176"/>
        <end position="185"/>
    </location>
</feature>
<dbReference type="InterPro" id="IPR013083">
    <property type="entry name" value="Znf_RING/FYVE/PHD"/>
</dbReference>
<dbReference type="PROSITE" id="PS51873">
    <property type="entry name" value="TRIAD"/>
    <property type="match status" value="1"/>
</dbReference>
<proteinExistence type="predicted"/>
<name>A0A0C9XYK6_9AGAM</name>
<dbReference type="GO" id="GO:0008270">
    <property type="term" value="F:zinc ion binding"/>
    <property type="evidence" value="ECO:0007669"/>
    <property type="project" value="UniProtKB-KW"/>
</dbReference>
<keyword evidence="3" id="KW-0808">Transferase</keyword>
<evidence type="ECO:0000256" key="4">
    <source>
        <dbReference type="ARBA" id="ARBA00022723"/>
    </source>
</evidence>
<evidence type="ECO:0000256" key="7">
    <source>
        <dbReference type="ARBA" id="ARBA00022786"/>
    </source>
</evidence>
<evidence type="ECO:0000256" key="1">
    <source>
        <dbReference type="ARBA" id="ARBA00001798"/>
    </source>
</evidence>
<comment type="catalytic activity">
    <reaction evidence="1">
        <text>[E2 ubiquitin-conjugating enzyme]-S-ubiquitinyl-L-cysteine + [acceptor protein]-L-lysine = [E2 ubiquitin-conjugating enzyme]-L-cysteine + [acceptor protein]-N(6)-ubiquitinyl-L-lysine.</text>
        <dbReference type="EC" id="2.3.2.31"/>
    </reaction>
</comment>
<feature type="region of interest" description="Disordered" evidence="9">
    <location>
        <begin position="42"/>
        <end position="61"/>
    </location>
</feature>
<dbReference type="SUPFAM" id="SSF57850">
    <property type="entry name" value="RING/U-box"/>
    <property type="match status" value="2"/>
</dbReference>
<reference evidence="11 12" key="1">
    <citation type="submission" date="2014-04" db="EMBL/GenBank/DDBJ databases">
        <authorList>
            <consortium name="DOE Joint Genome Institute"/>
            <person name="Kuo A."/>
            <person name="Kohler A."/>
            <person name="Costa M.D."/>
            <person name="Nagy L.G."/>
            <person name="Floudas D."/>
            <person name="Copeland A."/>
            <person name="Barry K.W."/>
            <person name="Cichocki N."/>
            <person name="Veneault-Fourrey C."/>
            <person name="LaButti K."/>
            <person name="Lindquist E.A."/>
            <person name="Lipzen A."/>
            <person name="Lundell T."/>
            <person name="Morin E."/>
            <person name="Murat C."/>
            <person name="Sun H."/>
            <person name="Tunlid A."/>
            <person name="Henrissat B."/>
            <person name="Grigoriev I.V."/>
            <person name="Hibbett D.S."/>
            <person name="Martin F."/>
            <person name="Nordberg H.P."/>
            <person name="Cantor M.N."/>
            <person name="Hua S.X."/>
        </authorList>
    </citation>
    <scope>NUCLEOTIDE SEQUENCE [LARGE SCALE GENOMIC DNA]</scope>
    <source>
        <strain evidence="11 12">441</strain>
    </source>
</reference>
<dbReference type="EMBL" id="KN833824">
    <property type="protein sequence ID" value="KIK17550.1"/>
    <property type="molecule type" value="Genomic_DNA"/>
</dbReference>
<dbReference type="CDD" id="cd22584">
    <property type="entry name" value="Rcat_RBR_unk"/>
    <property type="match status" value="1"/>
</dbReference>
<dbReference type="Proteomes" id="UP000054018">
    <property type="component" value="Unassembled WGS sequence"/>
</dbReference>
<dbReference type="Gene3D" id="1.20.120.1750">
    <property type="match status" value="1"/>
</dbReference>
<dbReference type="InterPro" id="IPR002867">
    <property type="entry name" value="IBR_dom"/>
</dbReference>
<evidence type="ECO:0000256" key="9">
    <source>
        <dbReference type="SAM" id="MobiDB-lite"/>
    </source>
</evidence>
<protein>
    <recommendedName>
        <fullName evidence="2">RBR-type E3 ubiquitin transferase</fullName>
        <ecNumber evidence="2">2.3.2.31</ecNumber>
    </recommendedName>
</protein>
<keyword evidence="5" id="KW-0677">Repeat</keyword>
<keyword evidence="7" id="KW-0833">Ubl conjugation pathway</keyword>
<reference evidence="12" key="2">
    <citation type="submission" date="2015-01" db="EMBL/GenBank/DDBJ databases">
        <title>Evolutionary Origins and Diversification of the Mycorrhizal Mutualists.</title>
        <authorList>
            <consortium name="DOE Joint Genome Institute"/>
            <consortium name="Mycorrhizal Genomics Consortium"/>
            <person name="Kohler A."/>
            <person name="Kuo A."/>
            <person name="Nagy L.G."/>
            <person name="Floudas D."/>
            <person name="Copeland A."/>
            <person name="Barry K.W."/>
            <person name="Cichocki N."/>
            <person name="Veneault-Fourrey C."/>
            <person name="LaButti K."/>
            <person name="Lindquist E.A."/>
            <person name="Lipzen A."/>
            <person name="Lundell T."/>
            <person name="Morin E."/>
            <person name="Murat C."/>
            <person name="Riley R."/>
            <person name="Ohm R."/>
            <person name="Sun H."/>
            <person name="Tunlid A."/>
            <person name="Henrissat B."/>
            <person name="Grigoriev I.V."/>
            <person name="Hibbett D.S."/>
            <person name="Martin F."/>
        </authorList>
    </citation>
    <scope>NUCLEOTIDE SEQUENCE [LARGE SCALE GENOMIC DNA]</scope>
    <source>
        <strain evidence="12">441</strain>
    </source>
</reference>